<feature type="compositionally biased region" description="Polar residues" evidence="1">
    <location>
        <begin position="125"/>
        <end position="142"/>
    </location>
</feature>
<dbReference type="AlphaFoldDB" id="A0AAW1Q6P0"/>
<reference evidence="2 3" key="1">
    <citation type="journal article" date="2024" name="Nat. Commun.">
        <title>Phylogenomics reveals the evolutionary origins of lichenization in chlorophyte algae.</title>
        <authorList>
            <person name="Puginier C."/>
            <person name="Libourel C."/>
            <person name="Otte J."/>
            <person name="Skaloud P."/>
            <person name="Haon M."/>
            <person name="Grisel S."/>
            <person name="Petersen M."/>
            <person name="Berrin J.G."/>
            <person name="Delaux P.M."/>
            <person name="Dal Grande F."/>
            <person name="Keller J."/>
        </authorList>
    </citation>
    <scope>NUCLEOTIDE SEQUENCE [LARGE SCALE GENOMIC DNA]</scope>
    <source>
        <strain evidence="2 3">SAG 2145</strain>
    </source>
</reference>
<evidence type="ECO:0000313" key="3">
    <source>
        <dbReference type="Proteomes" id="UP001438707"/>
    </source>
</evidence>
<proteinExistence type="predicted"/>
<feature type="region of interest" description="Disordered" evidence="1">
    <location>
        <begin position="207"/>
        <end position="271"/>
    </location>
</feature>
<dbReference type="Proteomes" id="UP001438707">
    <property type="component" value="Unassembled WGS sequence"/>
</dbReference>
<comment type="caution">
    <text evidence="2">The sequence shown here is derived from an EMBL/GenBank/DDBJ whole genome shotgun (WGS) entry which is preliminary data.</text>
</comment>
<name>A0AAW1Q6P0_9CHLO</name>
<gene>
    <name evidence="2" type="ORF">WJX74_000067</name>
</gene>
<organism evidence="2 3">
    <name type="scientific">Apatococcus lobatus</name>
    <dbReference type="NCBI Taxonomy" id="904363"/>
    <lineage>
        <taxon>Eukaryota</taxon>
        <taxon>Viridiplantae</taxon>
        <taxon>Chlorophyta</taxon>
        <taxon>core chlorophytes</taxon>
        <taxon>Trebouxiophyceae</taxon>
        <taxon>Chlorellales</taxon>
        <taxon>Chlorellaceae</taxon>
        <taxon>Apatococcus</taxon>
    </lineage>
</organism>
<feature type="compositionally biased region" description="Polar residues" evidence="1">
    <location>
        <begin position="238"/>
        <end position="249"/>
    </location>
</feature>
<feature type="region of interest" description="Disordered" evidence="1">
    <location>
        <begin position="72"/>
        <end position="173"/>
    </location>
</feature>
<sequence>MIQPSNVATIDLKRHISGSDLKKHLPRCPANKVRRSVDLRAAKNSSETQCASSRPPVERRRLSLTSTVRANMQSSGTGFGGPGAKAGDISAPTGGLPAGATDTGLTAQSNARPSPKDLFKMHNASGPSNPQALANRPVNQDPISEADHVAPTHGGHMGQPGNMSTSSPDQRTEGVDAYAKHAHGDHLAHGVNAGTGYAGGAAASGNNTAPTGSLPPGTIEAGAQNQNIPRPSAKDQFLMNNSAAPSNPKSLADRMFKGHLGIGKPPGDSSS</sequence>
<feature type="compositionally biased region" description="Polar residues" evidence="1">
    <location>
        <begin position="103"/>
        <end position="112"/>
    </location>
</feature>
<keyword evidence="3" id="KW-1185">Reference proteome</keyword>
<protein>
    <submittedName>
        <fullName evidence="2">Uncharacterized protein</fullName>
    </submittedName>
</protein>
<accession>A0AAW1Q6P0</accession>
<evidence type="ECO:0000313" key="2">
    <source>
        <dbReference type="EMBL" id="KAK9816353.1"/>
    </source>
</evidence>
<evidence type="ECO:0000256" key="1">
    <source>
        <dbReference type="SAM" id="MobiDB-lite"/>
    </source>
</evidence>
<dbReference type="EMBL" id="JALJOS010000077">
    <property type="protein sequence ID" value="KAK9816353.1"/>
    <property type="molecule type" value="Genomic_DNA"/>
</dbReference>